<dbReference type="RefSeq" id="WP_249102620.1">
    <property type="nucleotide sequence ID" value="NZ_JAMAST010000019.1"/>
</dbReference>
<evidence type="ECO:0000256" key="3">
    <source>
        <dbReference type="ARBA" id="ARBA00022491"/>
    </source>
</evidence>
<proteinExistence type="inferred from homology"/>
<sequence>MKISGYGSVQAYSSAYQTAAGSGEQPAKPAKTDDRLEISTAAKRLQGSHKFDETRNEKIEQLKSQIENGTYEVPAQNIAEKMYHYWNRQ</sequence>
<keyword evidence="3" id="KW-0678">Repressor</keyword>
<dbReference type="InterPro" id="IPR007412">
    <property type="entry name" value="FlgM"/>
</dbReference>
<dbReference type="NCBIfam" id="TIGR03824">
    <property type="entry name" value="FlgM_jcvi"/>
    <property type="match status" value="1"/>
</dbReference>
<evidence type="ECO:0000256" key="4">
    <source>
        <dbReference type="ARBA" id="ARBA00022795"/>
    </source>
</evidence>
<keyword evidence="8" id="KW-0966">Cell projection</keyword>
<name>A0ABT0MCQ5_9BACL</name>
<evidence type="ECO:0000259" key="7">
    <source>
        <dbReference type="Pfam" id="PF04316"/>
    </source>
</evidence>
<evidence type="ECO:0000256" key="1">
    <source>
        <dbReference type="ARBA" id="ARBA00005322"/>
    </source>
</evidence>
<organism evidence="8 9">
    <name type="scientific">Sporolactobacillus mangiferae</name>
    <dbReference type="NCBI Taxonomy" id="2940498"/>
    <lineage>
        <taxon>Bacteria</taxon>
        <taxon>Bacillati</taxon>
        <taxon>Bacillota</taxon>
        <taxon>Bacilli</taxon>
        <taxon>Bacillales</taxon>
        <taxon>Sporolactobacillaceae</taxon>
        <taxon>Sporolactobacillus</taxon>
    </lineage>
</organism>
<evidence type="ECO:0000313" key="9">
    <source>
        <dbReference type="Proteomes" id="UP001203004"/>
    </source>
</evidence>
<evidence type="ECO:0000256" key="5">
    <source>
        <dbReference type="ARBA" id="ARBA00023015"/>
    </source>
</evidence>
<feature type="domain" description="Anti-sigma-28 factor FlgM C-terminal" evidence="7">
    <location>
        <begin position="34"/>
        <end position="83"/>
    </location>
</feature>
<comment type="caution">
    <text evidence="8">The sequence shown here is derived from an EMBL/GenBank/DDBJ whole genome shotgun (WGS) entry which is preliminary data.</text>
</comment>
<keyword evidence="4" id="KW-1005">Bacterial flagellum biogenesis</keyword>
<keyword evidence="6" id="KW-0804">Transcription</keyword>
<keyword evidence="9" id="KW-1185">Reference proteome</keyword>
<dbReference type="SUPFAM" id="SSF101498">
    <property type="entry name" value="Anti-sigma factor FlgM"/>
    <property type="match status" value="1"/>
</dbReference>
<keyword evidence="8" id="KW-0282">Flagellum</keyword>
<accession>A0ABT0MCQ5</accession>
<dbReference type="InterPro" id="IPR035890">
    <property type="entry name" value="Anti-sigma-28_factor_FlgM_sf"/>
</dbReference>
<dbReference type="Proteomes" id="UP001203004">
    <property type="component" value="Unassembled WGS sequence"/>
</dbReference>
<dbReference type="Pfam" id="PF04316">
    <property type="entry name" value="FlgM"/>
    <property type="match status" value="1"/>
</dbReference>
<dbReference type="InterPro" id="IPR031316">
    <property type="entry name" value="FlgM_C"/>
</dbReference>
<keyword evidence="5" id="KW-0805">Transcription regulation</keyword>
<keyword evidence="8" id="KW-0969">Cilium</keyword>
<dbReference type="EMBL" id="JAMAST010000019">
    <property type="protein sequence ID" value="MCL1632655.1"/>
    <property type="molecule type" value="Genomic_DNA"/>
</dbReference>
<evidence type="ECO:0000256" key="6">
    <source>
        <dbReference type="ARBA" id="ARBA00023163"/>
    </source>
</evidence>
<evidence type="ECO:0000256" key="2">
    <source>
        <dbReference type="ARBA" id="ARBA00017823"/>
    </source>
</evidence>
<comment type="similarity">
    <text evidence="1">Belongs to the FlgM family.</text>
</comment>
<gene>
    <name evidence="8" type="primary">flgM</name>
    <name evidence="8" type="ORF">M3N64_12070</name>
</gene>
<evidence type="ECO:0000313" key="8">
    <source>
        <dbReference type="EMBL" id="MCL1632655.1"/>
    </source>
</evidence>
<reference evidence="8 9" key="1">
    <citation type="submission" date="2022-05" db="EMBL/GenBank/DDBJ databases">
        <title>Sporolactobacillus sp nov CPB3-1, isolated from tree bark (Mangifera indica L.).</title>
        <authorList>
            <person name="Phuengjayaem S."/>
            <person name="Tanasupawat S."/>
        </authorList>
    </citation>
    <scope>NUCLEOTIDE SEQUENCE [LARGE SCALE GENOMIC DNA]</scope>
    <source>
        <strain evidence="8 9">CPB3-1</strain>
    </source>
</reference>
<protein>
    <recommendedName>
        <fullName evidence="2">Negative regulator of flagellin synthesis</fullName>
    </recommendedName>
</protein>